<sequence>MYKIIVKMILLVCPLIFFSNYSFAISLSELQTVSQFVNVGSKNDGDAYLNVDSIQSIRYNPPYYSLKYTTYYVNYNQGYILETEEISNYDYNYSYEMLFKNNKFGSIKTFDAFKTEVVRLKYQNSGIEGGHRIKKVYNLDGILIEDLSSSFYGYESKQIKFLTIGYDLAAEAFYKAYQLRF</sequence>
<feature type="signal peptide" evidence="1">
    <location>
        <begin position="1"/>
        <end position="24"/>
    </location>
</feature>
<evidence type="ECO:0000256" key="1">
    <source>
        <dbReference type="SAM" id="SignalP"/>
    </source>
</evidence>
<feature type="chain" id="PRO_5047409707" evidence="1">
    <location>
        <begin position="25"/>
        <end position="181"/>
    </location>
</feature>
<keyword evidence="3" id="KW-1185">Reference proteome</keyword>
<gene>
    <name evidence="2" type="ORF">LKD20_05230</name>
</gene>
<comment type="caution">
    <text evidence="2">The sequence shown here is derived from an EMBL/GenBank/DDBJ whole genome shotgun (WGS) entry which is preliminary data.</text>
</comment>
<reference evidence="2 3" key="1">
    <citation type="submission" date="2021-10" db="EMBL/GenBank/DDBJ databases">
        <title>Anaerobic single-cell dispensing facilitates the cultivation of human gut bacteria.</title>
        <authorList>
            <person name="Afrizal A."/>
        </authorList>
    </citation>
    <scope>NUCLEOTIDE SEQUENCE [LARGE SCALE GENOMIC DNA]</scope>
    <source>
        <strain evidence="2 3">CLA-AA-H247</strain>
    </source>
</reference>
<accession>A0ABS8F271</accession>
<proteinExistence type="predicted"/>
<dbReference type="RefSeq" id="WP_227721091.1">
    <property type="nucleotide sequence ID" value="NZ_JAJEQD010000008.1"/>
</dbReference>
<dbReference type="Proteomes" id="UP001198241">
    <property type="component" value="Unassembled WGS sequence"/>
</dbReference>
<dbReference type="EMBL" id="JAJEQD010000008">
    <property type="protein sequence ID" value="MCC2156547.1"/>
    <property type="molecule type" value="Genomic_DNA"/>
</dbReference>
<evidence type="ECO:0000313" key="2">
    <source>
        <dbReference type="EMBL" id="MCC2156547.1"/>
    </source>
</evidence>
<evidence type="ECO:0000313" key="3">
    <source>
        <dbReference type="Proteomes" id="UP001198241"/>
    </source>
</evidence>
<organism evidence="2 3">
    <name type="scientific">Veillonella fallax</name>
    <dbReference type="NCBI Taxonomy" id="2881272"/>
    <lineage>
        <taxon>Bacteria</taxon>
        <taxon>Bacillati</taxon>
        <taxon>Bacillota</taxon>
        <taxon>Negativicutes</taxon>
        <taxon>Veillonellales</taxon>
        <taxon>Veillonellaceae</taxon>
        <taxon>Veillonella</taxon>
    </lineage>
</organism>
<protein>
    <submittedName>
        <fullName evidence="2">Uncharacterized protein</fullName>
    </submittedName>
</protein>
<name>A0ABS8F271_9FIRM</name>
<keyword evidence="1" id="KW-0732">Signal</keyword>